<proteinExistence type="predicted"/>
<name>A0A8X8BEY8_BRACI</name>
<dbReference type="AlphaFoldDB" id="A0A8X8BEY8"/>
<reference evidence="1 2" key="1">
    <citation type="submission" date="2020-02" db="EMBL/GenBank/DDBJ databases">
        <authorList>
            <person name="Ma Q."/>
            <person name="Huang Y."/>
            <person name="Song X."/>
            <person name="Pei D."/>
        </authorList>
    </citation>
    <scope>NUCLEOTIDE SEQUENCE [LARGE SCALE GENOMIC DNA]</scope>
    <source>
        <strain evidence="1">Sxm20200214</strain>
        <tissue evidence="1">Leaf</tissue>
    </source>
</reference>
<protein>
    <submittedName>
        <fullName evidence="1">Uncharacterized protein</fullName>
    </submittedName>
</protein>
<keyword evidence="2" id="KW-1185">Reference proteome</keyword>
<dbReference type="Proteomes" id="UP000886595">
    <property type="component" value="Unassembled WGS sequence"/>
</dbReference>
<dbReference type="EMBL" id="JAAMPC010000001">
    <property type="protein sequence ID" value="KAG2331973.1"/>
    <property type="molecule type" value="Genomic_DNA"/>
</dbReference>
<organism evidence="1 2">
    <name type="scientific">Brassica carinata</name>
    <name type="common">Ethiopian mustard</name>
    <name type="synonym">Abyssinian cabbage</name>
    <dbReference type="NCBI Taxonomy" id="52824"/>
    <lineage>
        <taxon>Eukaryota</taxon>
        <taxon>Viridiplantae</taxon>
        <taxon>Streptophyta</taxon>
        <taxon>Embryophyta</taxon>
        <taxon>Tracheophyta</taxon>
        <taxon>Spermatophyta</taxon>
        <taxon>Magnoliopsida</taxon>
        <taxon>eudicotyledons</taxon>
        <taxon>Gunneridae</taxon>
        <taxon>Pentapetalae</taxon>
        <taxon>rosids</taxon>
        <taxon>malvids</taxon>
        <taxon>Brassicales</taxon>
        <taxon>Brassicaceae</taxon>
        <taxon>Brassiceae</taxon>
        <taxon>Brassica</taxon>
    </lineage>
</organism>
<evidence type="ECO:0000313" key="1">
    <source>
        <dbReference type="EMBL" id="KAG2331973.1"/>
    </source>
</evidence>
<evidence type="ECO:0000313" key="2">
    <source>
        <dbReference type="Proteomes" id="UP000886595"/>
    </source>
</evidence>
<accession>A0A8X8BEY8</accession>
<sequence length="95" mass="10511">MMLKQLLELQGSIQNALVNPMSGNIQQARTSNIHGPALTPGLFENWNLKFEASCKFNHPKNAGESMSHVPLNIYPAAATPTPSAPQFYPLVQHQW</sequence>
<gene>
    <name evidence="1" type="ORF">Bca52824_003153</name>
</gene>
<comment type="caution">
    <text evidence="1">The sequence shown here is derived from an EMBL/GenBank/DDBJ whole genome shotgun (WGS) entry which is preliminary data.</text>
</comment>